<dbReference type="GO" id="GO:0007034">
    <property type="term" value="P:vacuolar transport"/>
    <property type="evidence" value="ECO:0007669"/>
    <property type="project" value="TreeGrafter"/>
</dbReference>
<evidence type="ECO:0000256" key="2">
    <source>
        <dbReference type="ARBA" id="ARBA00004541"/>
    </source>
</evidence>
<dbReference type="PANTHER" id="PTHR13364:SF6">
    <property type="entry name" value="SPERMATOGENESIS-DEFECTIVE PROTEIN 39 HOMOLOG"/>
    <property type="match status" value="1"/>
</dbReference>
<evidence type="ECO:0000256" key="1">
    <source>
        <dbReference type="ARBA" id="ARBA00004412"/>
    </source>
</evidence>
<reference evidence="7" key="1">
    <citation type="submission" date="2014-11" db="EMBL/GenBank/DDBJ databases">
        <authorList>
            <person name="Geib S."/>
        </authorList>
    </citation>
    <scope>NUCLEOTIDE SEQUENCE</scope>
</reference>
<dbReference type="Pfam" id="PF04840">
    <property type="entry name" value="Vps16_C"/>
    <property type="match status" value="1"/>
</dbReference>
<evidence type="ECO:0000259" key="6">
    <source>
        <dbReference type="Pfam" id="PF04840"/>
    </source>
</evidence>
<evidence type="ECO:0000256" key="5">
    <source>
        <dbReference type="ARBA" id="ARBA00023329"/>
    </source>
</evidence>
<evidence type="ECO:0000256" key="3">
    <source>
        <dbReference type="ARBA" id="ARBA00004603"/>
    </source>
</evidence>
<accession>A0A0A1WK52</accession>
<organism evidence="7">
    <name type="scientific">Zeugodacus cucurbitae</name>
    <name type="common">Melon fruit fly</name>
    <name type="synonym">Bactrocera cucurbitae</name>
    <dbReference type="NCBI Taxonomy" id="28588"/>
    <lineage>
        <taxon>Eukaryota</taxon>
        <taxon>Metazoa</taxon>
        <taxon>Ecdysozoa</taxon>
        <taxon>Arthropoda</taxon>
        <taxon>Hexapoda</taxon>
        <taxon>Insecta</taxon>
        <taxon>Pterygota</taxon>
        <taxon>Neoptera</taxon>
        <taxon>Endopterygota</taxon>
        <taxon>Diptera</taxon>
        <taxon>Brachycera</taxon>
        <taxon>Muscomorpha</taxon>
        <taxon>Tephritoidea</taxon>
        <taxon>Tephritidae</taxon>
        <taxon>Zeugodacus</taxon>
        <taxon>Zeugodacus</taxon>
    </lineage>
</organism>
<name>A0A0A1WK52_ZEUCU</name>
<dbReference type="InterPro" id="IPR040057">
    <property type="entry name" value="Spe-39"/>
</dbReference>
<sequence>MDQFDSESYWNRSSSRGFSFDDDEDVQGATAVGSNINVNNILNDYDTISEASFDNSAAGSALNLSVKSVISEEALKMLIQEQTLDDRIMSKGVAPEEELRLLRRQIQTTFYNPSPEATAYKLLLGKCAPLEVFKSMHEKEQLLDAVLKCGGGDAVIGVLLFLKKTLNRRNFLKILEQRPQALQNYIGYLQQRQSQEVVEVLQHFGKHQEASLTLFKTAMTCNNLQQRKQKLLQLLDQYSGDMGVVSVYLPHFEAALKLLELIEKERNALDNLVDINSTPIEVLYRCCRKHNNWKEQELTRATSPFRLSAELHISPAHFEWTALNERANAQAYADLESVFERVPAWLPLKQKQFHISFSLELAILRLHALQAPTSVLYMFLSKMSNTPEKLELAKRVKCVRAIVDALAGMKDTNQLTQLKDTLPERSEEQFYCEKALKTLQTKRWTTDNIKLKL</sequence>
<proteinExistence type="predicted"/>
<feature type="domain" description="Vps16 C-terminal" evidence="6">
    <location>
        <begin position="134"/>
        <end position="240"/>
    </location>
</feature>
<dbReference type="GO" id="GO:0006886">
    <property type="term" value="P:intracellular protein transport"/>
    <property type="evidence" value="ECO:0007669"/>
    <property type="project" value="InterPro"/>
</dbReference>
<dbReference type="EMBL" id="GBXI01015070">
    <property type="protein sequence ID" value="JAC99221.1"/>
    <property type="molecule type" value="Transcribed_RNA"/>
</dbReference>
<evidence type="ECO:0000313" key="7">
    <source>
        <dbReference type="EMBL" id="JAC99221.1"/>
    </source>
</evidence>
<gene>
    <name evidence="7" type="primary">spe39_0</name>
    <name evidence="8" type="synonym">spe39_1</name>
    <name evidence="8" type="ORF">g.50121</name>
    <name evidence="7" type="ORF">g.50129</name>
</gene>
<dbReference type="InterPro" id="IPR006925">
    <property type="entry name" value="Vps16_C"/>
</dbReference>
<dbReference type="EMBL" id="GBXI01013556">
    <property type="protein sequence ID" value="JAD00736.1"/>
    <property type="molecule type" value="Transcribed_RNA"/>
</dbReference>
<dbReference type="AlphaFoldDB" id="A0A0A1WK52"/>
<keyword evidence="4" id="KW-0967">Endosome</keyword>
<reference evidence="7" key="2">
    <citation type="journal article" date="2015" name="Gigascience">
        <title>Reconstructing a comprehensive transcriptome assembly of a white-pupal translocated strain of the pest fruit fly Bactrocera cucurbitae.</title>
        <authorList>
            <person name="Sim S.B."/>
            <person name="Calla B."/>
            <person name="Hall B."/>
            <person name="DeRego T."/>
            <person name="Geib S.M."/>
        </authorList>
    </citation>
    <scope>NUCLEOTIDE SEQUENCE</scope>
</reference>
<dbReference type="GO" id="GO:0005770">
    <property type="term" value="C:late endosome"/>
    <property type="evidence" value="ECO:0007669"/>
    <property type="project" value="UniProtKB-SubCell"/>
</dbReference>
<keyword evidence="5" id="KW-0968">Cytoplasmic vesicle</keyword>
<evidence type="ECO:0000256" key="4">
    <source>
        <dbReference type="ARBA" id="ARBA00022753"/>
    </source>
</evidence>
<protein>
    <submittedName>
        <fullName evidence="7">Spermatogenesis-defective protein 39 homolog</fullName>
    </submittedName>
</protein>
<dbReference type="PANTHER" id="PTHR13364">
    <property type="entry name" value="DEFECTIVE SPERMATOGENESIS PROTEIN 39"/>
    <property type="match status" value="1"/>
</dbReference>
<dbReference type="GO" id="GO:0005769">
    <property type="term" value="C:early endosome"/>
    <property type="evidence" value="ECO:0007669"/>
    <property type="project" value="UniProtKB-SubCell"/>
</dbReference>
<comment type="subcellular location">
    <subcellularLocation>
        <location evidence="2">Cytoplasmic vesicle</location>
    </subcellularLocation>
    <subcellularLocation>
        <location evidence="1">Early endosome</location>
    </subcellularLocation>
    <subcellularLocation>
        <location evidence="3">Late endosome</location>
    </subcellularLocation>
</comment>
<evidence type="ECO:0000313" key="8">
    <source>
        <dbReference type="EMBL" id="JAD00736.1"/>
    </source>
</evidence>